<evidence type="ECO:0000259" key="2">
    <source>
        <dbReference type="Pfam" id="PF11127"/>
    </source>
</evidence>
<dbReference type="EMBL" id="CP039965">
    <property type="protein sequence ID" value="QCO56786.1"/>
    <property type="molecule type" value="Genomic_DNA"/>
</dbReference>
<keyword evidence="3" id="KW-0614">Plasmid</keyword>
<dbReference type="Proteomes" id="UP000298631">
    <property type="component" value="Plasmid unnamed1"/>
</dbReference>
<feature type="domain" description="Inner membrane protein YgaP-like transmembrane" evidence="2">
    <location>
        <begin position="3"/>
        <end position="66"/>
    </location>
</feature>
<evidence type="ECO:0000313" key="4">
    <source>
        <dbReference type="Proteomes" id="UP000298631"/>
    </source>
</evidence>
<dbReference type="OrthoDB" id="9804804at2"/>
<keyword evidence="4" id="KW-1185">Reference proteome</keyword>
<keyword evidence="1" id="KW-0472">Membrane</keyword>
<protein>
    <submittedName>
        <fullName evidence="3">DUF2892 domain-containing protein</fullName>
    </submittedName>
</protein>
<keyword evidence="1" id="KW-1133">Transmembrane helix</keyword>
<feature type="transmembrane region" description="Helical" evidence="1">
    <location>
        <begin position="35"/>
        <end position="59"/>
    </location>
</feature>
<dbReference type="RefSeq" id="WP_137194564.1">
    <property type="nucleotide sequence ID" value="NZ_CP039965.1"/>
</dbReference>
<keyword evidence="1" id="KW-0812">Transmembrane</keyword>
<evidence type="ECO:0000256" key="1">
    <source>
        <dbReference type="SAM" id="Phobius"/>
    </source>
</evidence>
<accession>A0A4P8EII2</accession>
<name>A0A4P8EII2_9RHOB</name>
<proteinExistence type="predicted"/>
<organism evidence="3 4">
    <name type="scientific">Pseudorhodobacter turbinis</name>
    <dbReference type="NCBI Taxonomy" id="2500533"/>
    <lineage>
        <taxon>Bacteria</taxon>
        <taxon>Pseudomonadati</taxon>
        <taxon>Pseudomonadota</taxon>
        <taxon>Alphaproteobacteria</taxon>
        <taxon>Rhodobacterales</taxon>
        <taxon>Paracoccaceae</taxon>
        <taxon>Pseudorhodobacter</taxon>
    </lineage>
</organism>
<feature type="transmembrane region" description="Helical" evidence="1">
    <location>
        <begin position="12"/>
        <end position="29"/>
    </location>
</feature>
<gene>
    <name evidence="3" type="ORF">EOK75_13295</name>
</gene>
<dbReference type="AlphaFoldDB" id="A0A4P8EII2"/>
<dbReference type="Pfam" id="PF11127">
    <property type="entry name" value="YgaP-like_TM"/>
    <property type="match status" value="1"/>
</dbReference>
<geneLocation type="plasmid" evidence="3 4">
    <name>unnamed1</name>
</geneLocation>
<dbReference type="KEGG" id="pseb:EOK75_13295"/>
<sequence>MFKTNVGGADRVLRIVLGIALIAAFFALPNLGWRWVLAVVGAVALFTGLSRSCLLYSLIGINTCSIKK</sequence>
<evidence type="ECO:0000313" key="3">
    <source>
        <dbReference type="EMBL" id="QCO56786.1"/>
    </source>
</evidence>
<dbReference type="InterPro" id="IPR021309">
    <property type="entry name" value="YgaP-like_TM"/>
</dbReference>
<reference evidence="3 4" key="1">
    <citation type="submission" date="2019-05" db="EMBL/GenBank/DDBJ databases">
        <title>Pseudorhodobacter turbinis sp. nov., isolated from the gut of the Korean turban shell.</title>
        <authorList>
            <person name="Jeong Y.-S."/>
            <person name="Kang W.-R."/>
            <person name="Bae J.-W."/>
        </authorList>
    </citation>
    <scope>NUCLEOTIDE SEQUENCE [LARGE SCALE GENOMIC DNA]</scope>
    <source>
        <strain evidence="3 4">S12M18</strain>
        <plasmid evidence="3 4">unnamed1</plasmid>
    </source>
</reference>